<sequence length="169" mass="19240">MMINYAYPDLTSISHGVLFKCECGFVGMTALDILFHQHFNCPKTTCSPWSVIEGQFEAKKKPILIIKANSPLSQNSRNIMRNHFKRGSTIINQSRPRKLSNSHRKRPQSSLQSLQQSNHSLSVKSAYMRSARNVQQHQRNAFMTLPSKESLILSTSQIQRSPQKPSTHC</sequence>
<name>A0ABP1GIE7_9EUKA</name>
<proteinExistence type="predicted"/>
<evidence type="ECO:0000313" key="2">
    <source>
        <dbReference type="EMBL" id="CAL5971066.1"/>
    </source>
</evidence>
<feature type="compositionally biased region" description="Basic residues" evidence="1">
    <location>
        <begin position="95"/>
        <end position="107"/>
    </location>
</feature>
<comment type="caution">
    <text evidence="2">The sequence shown here is derived from an EMBL/GenBank/DDBJ whole genome shotgun (WGS) entry which is preliminary data.</text>
</comment>
<organism evidence="2 3">
    <name type="scientific">Hexamita inflata</name>
    <dbReference type="NCBI Taxonomy" id="28002"/>
    <lineage>
        <taxon>Eukaryota</taxon>
        <taxon>Metamonada</taxon>
        <taxon>Diplomonadida</taxon>
        <taxon>Hexamitidae</taxon>
        <taxon>Hexamitinae</taxon>
        <taxon>Hexamita</taxon>
    </lineage>
</organism>
<feature type="compositionally biased region" description="Low complexity" evidence="1">
    <location>
        <begin position="108"/>
        <end position="118"/>
    </location>
</feature>
<protein>
    <submittedName>
        <fullName evidence="2">Hypothetical_protein</fullName>
    </submittedName>
</protein>
<gene>
    <name evidence="2" type="ORF">HINF_LOCUS1006</name>
</gene>
<feature type="region of interest" description="Disordered" evidence="1">
    <location>
        <begin position="84"/>
        <end position="118"/>
    </location>
</feature>
<dbReference type="Proteomes" id="UP001642409">
    <property type="component" value="Unassembled WGS sequence"/>
</dbReference>
<keyword evidence="3" id="KW-1185">Reference proteome</keyword>
<dbReference type="EMBL" id="CAXDID020000002">
    <property type="protein sequence ID" value="CAL5971066.1"/>
    <property type="molecule type" value="Genomic_DNA"/>
</dbReference>
<reference evidence="2 3" key="1">
    <citation type="submission" date="2024-07" db="EMBL/GenBank/DDBJ databases">
        <authorList>
            <person name="Akdeniz Z."/>
        </authorList>
    </citation>
    <scope>NUCLEOTIDE SEQUENCE [LARGE SCALE GENOMIC DNA]</scope>
</reference>
<accession>A0ABP1GIE7</accession>
<evidence type="ECO:0000313" key="3">
    <source>
        <dbReference type="Proteomes" id="UP001642409"/>
    </source>
</evidence>
<evidence type="ECO:0000256" key="1">
    <source>
        <dbReference type="SAM" id="MobiDB-lite"/>
    </source>
</evidence>